<evidence type="ECO:0000313" key="3">
    <source>
        <dbReference type="Proteomes" id="UP000799537"/>
    </source>
</evidence>
<dbReference type="GeneID" id="54558330"/>
<organism evidence="2 3">
    <name type="scientific">Zasmidium cellare ATCC 36951</name>
    <dbReference type="NCBI Taxonomy" id="1080233"/>
    <lineage>
        <taxon>Eukaryota</taxon>
        <taxon>Fungi</taxon>
        <taxon>Dikarya</taxon>
        <taxon>Ascomycota</taxon>
        <taxon>Pezizomycotina</taxon>
        <taxon>Dothideomycetes</taxon>
        <taxon>Dothideomycetidae</taxon>
        <taxon>Mycosphaerellales</taxon>
        <taxon>Mycosphaerellaceae</taxon>
        <taxon>Zasmidium</taxon>
    </lineage>
</organism>
<sequence>MDNTYFLHQLFGYQTYRIYQLQKQLSESQAREQQLTENNHGLRDEVDRLRYLSRPSRLLERLPAKIRVMIWGLCVAPGKYFLKPRPTHDRRYKDMEEFFEPEWQLFLVNRLVRAEALEVFFRENHIVVNDEPRCRLLLEQPWTDGAGQAFSLFSAKHMTSISVSFDMRGLSAPSSNPLTWANSLRQPATFLLNVPNATWAALTLQQRMEYAHDILSANVSFAWSQILLHATGSLSWSPPSALRFLQIDVTNCYCRQGCCRAVARAAEGLARCRFEESLEKIEILGTKTEAERNLFIDSLIGSRRESLATCQPKLTFRAFELEGRTDDLNTLHLDGLDTQLGDAEVDMASLWRQHLADVAEEDEE</sequence>
<name>A0A6A6CS51_ZASCE</name>
<evidence type="ECO:0000256" key="1">
    <source>
        <dbReference type="SAM" id="Coils"/>
    </source>
</evidence>
<protein>
    <submittedName>
        <fullName evidence="2">Uncharacterized protein</fullName>
    </submittedName>
</protein>
<dbReference type="RefSeq" id="XP_033670996.1">
    <property type="nucleotide sequence ID" value="XM_033805058.1"/>
</dbReference>
<keyword evidence="3" id="KW-1185">Reference proteome</keyword>
<gene>
    <name evidence="2" type="ORF">M409DRAFT_19713</name>
</gene>
<proteinExistence type="predicted"/>
<accession>A0A6A6CS51</accession>
<dbReference type="EMBL" id="ML993586">
    <property type="protein sequence ID" value="KAF2170107.1"/>
    <property type="molecule type" value="Genomic_DNA"/>
</dbReference>
<reference evidence="2" key="1">
    <citation type="journal article" date="2020" name="Stud. Mycol.">
        <title>101 Dothideomycetes genomes: a test case for predicting lifestyles and emergence of pathogens.</title>
        <authorList>
            <person name="Haridas S."/>
            <person name="Albert R."/>
            <person name="Binder M."/>
            <person name="Bloem J."/>
            <person name="Labutti K."/>
            <person name="Salamov A."/>
            <person name="Andreopoulos B."/>
            <person name="Baker S."/>
            <person name="Barry K."/>
            <person name="Bills G."/>
            <person name="Bluhm B."/>
            <person name="Cannon C."/>
            <person name="Castanera R."/>
            <person name="Culley D."/>
            <person name="Daum C."/>
            <person name="Ezra D."/>
            <person name="Gonzalez J."/>
            <person name="Henrissat B."/>
            <person name="Kuo A."/>
            <person name="Liang C."/>
            <person name="Lipzen A."/>
            <person name="Lutzoni F."/>
            <person name="Magnuson J."/>
            <person name="Mondo S."/>
            <person name="Nolan M."/>
            <person name="Ohm R."/>
            <person name="Pangilinan J."/>
            <person name="Park H.-J."/>
            <person name="Ramirez L."/>
            <person name="Alfaro M."/>
            <person name="Sun H."/>
            <person name="Tritt A."/>
            <person name="Yoshinaga Y."/>
            <person name="Zwiers L.-H."/>
            <person name="Turgeon B."/>
            <person name="Goodwin S."/>
            <person name="Spatafora J."/>
            <person name="Crous P."/>
            <person name="Grigoriev I."/>
        </authorList>
    </citation>
    <scope>NUCLEOTIDE SEQUENCE</scope>
    <source>
        <strain evidence="2">ATCC 36951</strain>
    </source>
</reference>
<keyword evidence="1" id="KW-0175">Coiled coil</keyword>
<dbReference type="OrthoDB" id="3643661at2759"/>
<feature type="coiled-coil region" evidence="1">
    <location>
        <begin position="18"/>
        <end position="45"/>
    </location>
</feature>
<evidence type="ECO:0000313" key="2">
    <source>
        <dbReference type="EMBL" id="KAF2170107.1"/>
    </source>
</evidence>
<dbReference type="Proteomes" id="UP000799537">
    <property type="component" value="Unassembled WGS sequence"/>
</dbReference>
<dbReference type="AlphaFoldDB" id="A0A6A6CS51"/>